<comment type="subcellular location">
    <subcellularLocation>
        <location evidence="1">Cell membrane</location>
        <topology evidence="1">Multi-pass membrane protein</topology>
    </subcellularLocation>
</comment>
<evidence type="ECO:0000256" key="5">
    <source>
        <dbReference type="ARBA" id="ARBA00022692"/>
    </source>
</evidence>
<keyword evidence="10" id="KW-1185">Reference proteome</keyword>
<feature type="transmembrane region" description="Helical" evidence="8">
    <location>
        <begin position="247"/>
        <end position="273"/>
    </location>
</feature>
<organism evidence="9 10">
    <name type="scientific">Arcicella lustrica</name>
    <dbReference type="NCBI Taxonomy" id="2984196"/>
    <lineage>
        <taxon>Bacteria</taxon>
        <taxon>Pseudomonadati</taxon>
        <taxon>Bacteroidota</taxon>
        <taxon>Cytophagia</taxon>
        <taxon>Cytophagales</taxon>
        <taxon>Flectobacillaceae</taxon>
        <taxon>Arcicella</taxon>
    </lineage>
</organism>
<comment type="similarity">
    <text evidence="2">Belongs to the autoinducer-2 exporter (AI-2E) (TC 2.A.86) family.</text>
</comment>
<feature type="transmembrane region" description="Helical" evidence="8">
    <location>
        <begin position="57"/>
        <end position="80"/>
    </location>
</feature>
<evidence type="ECO:0000256" key="3">
    <source>
        <dbReference type="ARBA" id="ARBA00022448"/>
    </source>
</evidence>
<accession>A0ABU5SK63</accession>
<evidence type="ECO:0000313" key="10">
    <source>
        <dbReference type="Proteomes" id="UP001302222"/>
    </source>
</evidence>
<evidence type="ECO:0000256" key="2">
    <source>
        <dbReference type="ARBA" id="ARBA00009773"/>
    </source>
</evidence>
<feature type="transmembrane region" description="Helical" evidence="8">
    <location>
        <begin position="137"/>
        <end position="160"/>
    </location>
</feature>
<keyword evidence="3" id="KW-0813">Transport</keyword>
<dbReference type="Proteomes" id="UP001302222">
    <property type="component" value="Unassembled WGS sequence"/>
</dbReference>
<evidence type="ECO:0000256" key="1">
    <source>
        <dbReference type="ARBA" id="ARBA00004651"/>
    </source>
</evidence>
<dbReference type="InterPro" id="IPR002549">
    <property type="entry name" value="AI-2E-like"/>
</dbReference>
<evidence type="ECO:0000256" key="6">
    <source>
        <dbReference type="ARBA" id="ARBA00022989"/>
    </source>
</evidence>
<keyword evidence="4" id="KW-1003">Cell membrane</keyword>
<dbReference type="RefSeq" id="WP_323259315.1">
    <property type="nucleotide sequence ID" value="NZ_JAYGIM010000010.1"/>
</dbReference>
<keyword evidence="5 8" id="KW-0812">Transmembrane</keyword>
<comment type="caution">
    <text evidence="9">The sequence shown here is derived from an EMBL/GenBank/DDBJ whole genome shotgun (WGS) entry which is preliminary data.</text>
</comment>
<reference evidence="9 10" key="1">
    <citation type="submission" date="2023-12" db="EMBL/GenBank/DDBJ databases">
        <title>Novel species of the genus Arcicella isolated from rivers.</title>
        <authorList>
            <person name="Lu H."/>
        </authorList>
    </citation>
    <scope>NUCLEOTIDE SEQUENCE [LARGE SCALE GENOMIC DNA]</scope>
    <source>
        <strain evidence="9 10">DC25W</strain>
    </source>
</reference>
<dbReference type="PANTHER" id="PTHR21716">
    <property type="entry name" value="TRANSMEMBRANE PROTEIN"/>
    <property type="match status" value="1"/>
</dbReference>
<sequence>MTITNTSVIKKTLLIFLVIAGLIFAKAFLIPLFIGSILATLFIPFSNLLEKYGIPKVLAAFICLLTLVLIMSGLVALLAWKIAELVNDVELIKQKAIASGVEAQEYIFNHLGISVEQQSNILKQEQPSLSSIMQLTFSSITSLITNLILLLAYVFFLLYYRKHIKQFFLKLAKPAQQQEMSEILSKATHVSQQYLFGLSKMIVCLWIMYSIGFSILGVKNAIFFAILCGLLEIVPFVGNITGTTLTVLVTALHGAPLSVLGGIVAVYGTVQFIQGWVLEPLILGPQVKINPLFTIIALVVGELIWGIPGIILAIPLTAILKIVCDHIESLKPYGFLIGEIEYENQENTLLTKLNKQILKLSKRK</sequence>
<feature type="transmembrane region" description="Helical" evidence="8">
    <location>
        <begin position="221"/>
        <end position="240"/>
    </location>
</feature>
<evidence type="ECO:0000313" key="9">
    <source>
        <dbReference type="EMBL" id="MEA5427687.1"/>
    </source>
</evidence>
<dbReference type="PANTHER" id="PTHR21716:SF53">
    <property type="entry name" value="PERMEASE PERM-RELATED"/>
    <property type="match status" value="1"/>
</dbReference>
<evidence type="ECO:0000256" key="7">
    <source>
        <dbReference type="ARBA" id="ARBA00023136"/>
    </source>
</evidence>
<evidence type="ECO:0000256" key="4">
    <source>
        <dbReference type="ARBA" id="ARBA00022475"/>
    </source>
</evidence>
<keyword evidence="6 8" id="KW-1133">Transmembrane helix</keyword>
<feature type="transmembrane region" description="Helical" evidence="8">
    <location>
        <begin position="194"/>
        <end position="215"/>
    </location>
</feature>
<protein>
    <submittedName>
        <fullName evidence="9">AI-2E family transporter</fullName>
    </submittedName>
</protein>
<feature type="transmembrane region" description="Helical" evidence="8">
    <location>
        <begin position="12"/>
        <end position="45"/>
    </location>
</feature>
<gene>
    <name evidence="9" type="ORF">VB798_13945</name>
</gene>
<dbReference type="EMBL" id="JAYGIM010000010">
    <property type="protein sequence ID" value="MEA5427687.1"/>
    <property type="molecule type" value="Genomic_DNA"/>
</dbReference>
<keyword evidence="7 8" id="KW-0472">Membrane</keyword>
<proteinExistence type="inferred from homology"/>
<evidence type="ECO:0000256" key="8">
    <source>
        <dbReference type="SAM" id="Phobius"/>
    </source>
</evidence>
<dbReference type="Pfam" id="PF01594">
    <property type="entry name" value="AI-2E_transport"/>
    <property type="match status" value="1"/>
</dbReference>
<feature type="transmembrane region" description="Helical" evidence="8">
    <location>
        <begin position="293"/>
        <end position="320"/>
    </location>
</feature>
<name>A0ABU5SK63_9BACT</name>